<dbReference type="GO" id="GO:0006865">
    <property type="term" value="P:amino acid transport"/>
    <property type="evidence" value="ECO:0007669"/>
    <property type="project" value="UniProtKB-KW"/>
</dbReference>
<evidence type="ECO:0000259" key="10">
    <source>
        <dbReference type="PROSITE" id="PS50928"/>
    </source>
</evidence>
<dbReference type="GO" id="GO:0022857">
    <property type="term" value="F:transmembrane transporter activity"/>
    <property type="evidence" value="ECO:0007669"/>
    <property type="project" value="InterPro"/>
</dbReference>
<keyword evidence="12" id="KW-1185">Reference proteome</keyword>
<keyword evidence="5 9" id="KW-0812">Transmembrane</keyword>
<evidence type="ECO:0000256" key="1">
    <source>
        <dbReference type="ARBA" id="ARBA00004651"/>
    </source>
</evidence>
<keyword evidence="4" id="KW-1003">Cell membrane</keyword>
<feature type="transmembrane region" description="Helical" evidence="9">
    <location>
        <begin position="198"/>
        <end position="219"/>
    </location>
</feature>
<feature type="transmembrane region" description="Helical" evidence="9">
    <location>
        <begin position="35"/>
        <end position="57"/>
    </location>
</feature>
<organism evidence="11 12">
    <name type="scientific">Selenihalanaerobacter shriftii</name>
    <dbReference type="NCBI Taxonomy" id="142842"/>
    <lineage>
        <taxon>Bacteria</taxon>
        <taxon>Bacillati</taxon>
        <taxon>Bacillota</taxon>
        <taxon>Clostridia</taxon>
        <taxon>Halanaerobiales</taxon>
        <taxon>Halobacteroidaceae</taxon>
        <taxon>Selenihalanaerobacter</taxon>
    </lineage>
</organism>
<dbReference type="Proteomes" id="UP000190625">
    <property type="component" value="Unassembled WGS sequence"/>
</dbReference>
<dbReference type="AlphaFoldDB" id="A0A1T4KLE2"/>
<keyword evidence="8 9" id="KW-0472">Membrane</keyword>
<dbReference type="NCBIfam" id="TIGR01726">
    <property type="entry name" value="HEQRo_perm_3TM"/>
    <property type="match status" value="1"/>
</dbReference>
<evidence type="ECO:0000256" key="2">
    <source>
        <dbReference type="ARBA" id="ARBA00010072"/>
    </source>
</evidence>
<evidence type="ECO:0000256" key="8">
    <source>
        <dbReference type="ARBA" id="ARBA00023136"/>
    </source>
</evidence>
<evidence type="ECO:0000256" key="4">
    <source>
        <dbReference type="ARBA" id="ARBA00022475"/>
    </source>
</evidence>
<dbReference type="Pfam" id="PF00528">
    <property type="entry name" value="BPD_transp_1"/>
    <property type="match status" value="1"/>
</dbReference>
<dbReference type="PANTHER" id="PTHR30614">
    <property type="entry name" value="MEMBRANE COMPONENT OF AMINO ACID ABC TRANSPORTER"/>
    <property type="match status" value="1"/>
</dbReference>
<evidence type="ECO:0000256" key="6">
    <source>
        <dbReference type="ARBA" id="ARBA00022970"/>
    </source>
</evidence>
<feature type="domain" description="ABC transmembrane type-1" evidence="10">
    <location>
        <begin position="31"/>
        <end position="219"/>
    </location>
</feature>
<evidence type="ECO:0000256" key="9">
    <source>
        <dbReference type="RuleBase" id="RU363032"/>
    </source>
</evidence>
<dbReference type="PROSITE" id="PS50928">
    <property type="entry name" value="ABC_TM1"/>
    <property type="match status" value="1"/>
</dbReference>
<sequence length="230" mass="25423">MLGFMDVESWQHIQEIREALVEALPFLLKGSIMTIKITTIAVIMGIILGVVLGLARVSKNKIANWISKGYIEVFRGTPLLVQLFILYYGLPSLGINLPPYIAAVLGLGLNSGAYVGEIVRGGIEAINVGQMEAARSVGMSYGQSMRYIILPQAFKQIIPALGNEFIALLKDSSLVSVIAVKDLTRQGRLIISRTYQSFLIFLTVAVFYFVMVFVMTRLVNYAERKLKVSD</sequence>
<keyword evidence="7 9" id="KW-1133">Transmembrane helix</keyword>
<evidence type="ECO:0000313" key="12">
    <source>
        <dbReference type="Proteomes" id="UP000190625"/>
    </source>
</evidence>
<protein>
    <submittedName>
        <fullName evidence="11">Amino acid ABC transporter membrane protein, PAAT family (TC 3.A.1.3.-)</fullName>
    </submittedName>
</protein>
<dbReference type="InterPro" id="IPR010065">
    <property type="entry name" value="AA_ABC_transptr_permease_3TM"/>
</dbReference>
<evidence type="ECO:0000313" key="11">
    <source>
        <dbReference type="EMBL" id="SJZ43198.1"/>
    </source>
</evidence>
<proteinExistence type="inferred from homology"/>
<comment type="subcellular location">
    <subcellularLocation>
        <location evidence="1 9">Cell membrane</location>
        <topology evidence="1 9">Multi-pass membrane protein</topology>
    </subcellularLocation>
</comment>
<accession>A0A1T4KLE2</accession>
<dbReference type="Gene3D" id="1.10.3720.10">
    <property type="entry name" value="MetI-like"/>
    <property type="match status" value="1"/>
</dbReference>
<dbReference type="SUPFAM" id="SSF161098">
    <property type="entry name" value="MetI-like"/>
    <property type="match status" value="1"/>
</dbReference>
<dbReference type="InterPro" id="IPR000515">
    <property type="entry name" value="MetI-like"/>
</dbReference>
<dbReference type="InterPro" id="IPR043429">
    <property type="entry name" value="ArtM/GltK/GlnP/TcyL/YhdX-like"/>
</dbReference>
<dbReference type="GO" id="GO:0043190">
    <property type="term" value="C:ATP-binding cassette (ABC) transporter complex"/>
    <property type="evidence" value="ECO:0007669"/>
    <property type="project" value="InterPro"/>
</dbReference>
<keyword evidence="3 9" id="KW-0813">Transport</keyword>
<dbReference type="InterPro" id="IPR035906">
    <property type="entry name" value="MetI-like_sf"/>
</dbReference>
<comment type="similarity">
    <text evidence="2">Belongs to the binding-protein-dependent transport system permease family. HisMQ subfamily.</text>
</comment>
<dbReference type="PANTHER" id="PTHR30614:SF20">
    <property type="entry name" value="GLUTAMINE TRANSPORT SYSTEM PERMEASE PROTEIN GLNP"/>
    <property type="match status" value="1"/>
</dbReference>
<reference evidence="12" key="1">
    <citation type="submission" date="2017-02" db="EMBL/GenBank/DDBJ databases">
        <authorList>
            <person name="Varghese N."/>
            <person name="Submissions S."/>
        </authorList>
    </citation>
    <scope>NUCLEOTIDE SEQUENCE [LARGE SCALE GENOMIC DNA]</scope>
    <source>
        <strain evidence="12">ATCC BAA-73</strain>
    </source>
</reference>
<dbReference type="STRING" id="142842.SAMN02745118_00825"/>
<name>A0A1T4KLE2_9FIRM</name>
<keyword evidence="6" id="KW-0029">Amino-acid transport</keyword>
<dbReference type="EMBL" id="FUWM01000006">
    <property type="protein sequence ID" value="SJZ43198.1"/>
    <property type="molecule type" value="Genomic_DNA"/>
</dbReference>
<evidence type="ECO:0000256" key="5">
    <source>
        <dbReference type="ARBA" id="ARBA00022692"/>
    </source>
</evidence>
<dbReference type="CDD" id="cd06261">
    <property type="entry name" value="TM_PBP2"/>
    <property type="match status" value="1"/>
</dbReference>
<gene>
    <name evidence="11" type="ORF">SAMN02745118_00825</name>
</gene>
<evidence type="ECO:0000256" key="7">
    <source>
        <dbReference type="ARBA" id="ARBA00022989"/>
    </source>
</evidence>
<evidence type="ECO:0000256" key="3">
    <source>
        <dbReference type="ARBA" id="ARBA00022448"/>
    </source>
</evidence>
<dbReference type="FunFam" id="1.10.3720.10:FF:000033">
    <property type="entry name" value="Polar amino acid ABC transporter permease"/>
    <property type="match status" value="1"/>
</dbReference>